<dbReference type="Gene3D" id="3.30.200.20">
    <property type="entry name" value="Phosphorylase Kinase, domain 1"/>
    <property type="match status" value="1"/>
</dbReference>
<dbReference type="EMBL" id="CAGI01000090">
    <property type="protein sequence ID" value="CCF48111.1"/>
    <property type="molecule type" value="Genomic_DNA"/>
</dbReference>
<keyword evidence="4" id="KW-0418">Kinase</keyword>
<comment type="caution">
    <text evidence="4">The sequence shown here is derived from an EMBL/GenBank/DDBJ whole genome shotgun (WGS) entry which is preliminary data.</text>
</comment>
<name>I2FMG8_USTHO</name>
<dbReference type="InterPro" id="IPR011009">
    <property type="entry name" value="Kinase-like_dom_sf"/>
</dbReference>
<dbReference type="AlphaFoldDB" id="I2FMG8"/>
<dbReference type="GO" id="GO:0010506">
    <property type="term" value="P:regulation of autophagy"/>
    <property type="evidence" value="ECO:0007669"/>
    <property type="project" value="InterPro"/>
</dbReference>
<feature type="coiled-coil region" evidence="1">
    <location>
        <begin position="328"/>
        <end position="372"/>
    </location>
</feature>
<dbReference type="Proteomes" id="UP000006174">
    <property type="component" value="Unassembled WGS sequence"/>
</dbReference>
<keyword evidence="1" id="KW-0175">Coiled coil</keyword>
<dbReference type="HOGENOM" id="CLU_017836_0_0_1"/>
<feature type="region of interest" description="Disordered" evidence="2">
    <location>
        <begin position="562"/>
        <end position="603"/>
    </location>
</feature>
<accession>I2FMG8</accession>
<keyword evidence="5" id="KW-1185">Reference proteome</keyword>
<dbReference type="InterPro" id="IPR045269">
    <property type="entry name" value="Atg1-like"/>
</dbReference>
<dbReference type="PROSITE" id="PS00108">
    <property type="entry name" value="PROTEIN_KINASE_ST"/>
    <property type="match status" value="1"/>
</dbReference>
<dbReference type="SMART" id="SM00220">
    <property type="entry name" value="S_TKc"/>
    <property type="match status" value="1"/>
</dbReference>
<keyword evidence="4" id="KW-0723">Serine/threonine-protein kinase</keyword>
<feature type="compositionally biased region" description="Low complexity" evidence="2">
    <location>
        <begin position="578"/>
        <end position="591"/>
    </location>
</feature>
<feature type="region of interest" description="Disordered" evidence="2">
    <location>
        <begin position="684"/>
        <end position="733"/>
    </location>
</feature>
<dbReference type="Gene3D" id="1.10.510.10">
    <property type="entry name" value="Transferase(Phosphotransferase) domain 1"/>
    <property type="match status" value="1"/>
</dbReference>
<dbReference type="SUPFAM" id="SSF56112">
    <property type="entry name" value="Protein kinase-like (PK-like)"/>
    <property type="match status" value="1"/>
</dbReference>
<dbReference type="GO" id="GO:0004674">
    <property type="term" value="F:protein serine/threonine kinase activity"/>
    <property type="evidence" value="ECO:0007669"/>
    <property type="project" value="UniProtKB-KW"/>
</dbReference>
<evidence type="ECO:0000313" key="5">
    <source>
        <dbReference type="Proteomes" id="UP000006174"/>
    </source>
</evidence>
<protein>
    <submittedName>
        <fullName evidence="4">Related to serine/threonine protein kinase</fullName>
    </submittedName>
</protein>
<evidence type="ECO:0000256" key="2">
    <source>
        <dbReference type="SAM" id="MobiDB-lite"/>
    </source>
</evidence>
<dbReference type="PANTHER" id="PTHR24348:SF68">
    <property type="entry name" value="SERINE_THREONINE-PROTEIN KINASE ATG1C"/>
    <property type="match status" value="1"/>
</dbReference>
<sequence>MSSASANQQHKNLIGHRIADGRLELVSVLGLGAYGVVYLARDLHQHQGPYASTSSHQASASLLAAKQGHASGYYAVKCLNKVGLDARQRAFQRREIMLHTMASAHPNVVTLHRVIDDPQDPCVYVVLDYCPDGDLFSMITETQRYMLPSSASRTAEKHGVDVAFTDERLKMDALIRDVFDQILDAVEFCHSMGIYHRDLKPENILCLRGGVKVVLADFGLATGDKTSSDFGCGSTFYMGPECQGGITRRLTSYNTAANDVWSLGVILVNLICGRNPWKQACPADETFREYLRNPDFLKEILPISEGVNTILRCVFTFRAEARCSIADLRKMVRSLDRLTATAAEVKQRQELARQAAAEANAARQAEKAAEAAKYCDQQRKQQAALEAARAAAHAHAYNQQAPEVVRHVAAARKSECARVAYQPQVAAFDQIAQPPVVYANNHHSHNHQHNVRYASHADANATSSYDSYSDSELDNSSCEGDGSFSPTDAPDRSAEGHMSCEQSNVDWSRHPIARPADDRPQHRVASNLTSMSVVHPAPQTPCLGVNIPASAAVPSPIRDMHSSAAMDDREGHSDDCSSRSGSGESRRSSASYTGLPPTPQFVPHSMEDAAALAVRKAGADYSPTLASKRSHFYTDVGEECLVVDGSGKTSTCGLPARWLQSRWDQDAVAAAAKAQQQQEQVSWAANSGRPFASVPSRRLHHQQPQADHGRSIPSYRSTASLAQQQQQQYSHLQ</sequence>
<feature type="compositionally biased region" description="Basic and acidic residues" evidence="2">
    <location>
        <begin position="562"/>
        <end position="577"/>
    </location>
</feature>
<feature type="domain" description="Protein kinase" evidence="3">
    <location>
        <begin position="23"/>
        <end position="335"/>
    </location>
</feature>
<feature type="compositionally biased region" description="Low complexity" evidence="2">
    <location>
        <begin position="463"/>
        <end position="477"/>
    </location>
</feature>
<gene>
    <name evidence="4" type="ORF">UHOR_03887</name>
</gene>
<dbReference type="InterPro" id="IPR000719">
    <property type="entry name" value="Prot_kinase_dom"/>
</dbReference>
<organism evidence="4 5">
    <name type="scientific">Ustilago hordei</name>
    <name type="common">Barley covered smut fungus</name>
    <dbReference type="NCBI Taxonomy" id="120017"/>
    <lineage>
        <taxon>Eukaryota</taxon>
        <taxon>Fungi</taxon>
        <taxon>Dikarya</taxon>
        <taxon>Basidiomycota</taxon>
        <taxon>Ustilaginomycotina</taxon>
        <taxon>Ustilaginomycetes</taxon>
        <taxon>Ustilaginales</taxon>
        <taxon>Ustilaginaceae</taxon>
        <taxon>Ustilago</taxon>
    </lineage>
</organism>
<evidence type="ECO:0000313" key="4">
    <source>
        <dbReference type="EMBL" id="CCF48111.1"/>
    </source>
</evidence>
<dbReference type="eggNOG" id="KOG0583">
    <property type="taxonomic scope" value="Eukaryota"/>
</dbReference>
<proteinExistence type="predicted"/>
<reference evidence="4 5" key="1">
    <citation type="journal article" date="2012" name="Plant Cell">
        <title>Genome comparison of barley and maize smut fungi reveals targeted loss of RNA silencing components and species-specific presence of transposable elements.</title>
        <authorList>
            <person name="Laurie J.D."/>
            <person name="Ali S."/>
            <person name="Linning R."/>
            <person name="Mannhaupt G."/>
            <person name="Wong P."/>
            <person name="Gueldener U."/>
            <person name="Muensterkoetter M."/>
            <person name="Moore R."/>
            <person name="Kahmann R."/>
            <person name="Bakkeren G."/>
            <person name="Schirawski J."/>
        </authorList>
    </citation>
    <scope>NUCLEOTIDE SEQUENCE [LARGE SCALE GENOMIC DNA]</scope>
    <source>
        <strain evidence="5">Uh4875-4</strain>
    </source>
</reference>
<dbReference type="PANTHER" id="PTHR24348">
    <property type="entry name" value="SERINE/THREONINE-PROTEIN KINASE UNC-51-RELATED"/>
    <property type="match status" value="1"/>
</dbReference>
<dbReference type="STRING" id="1128400.I2FMG8"/>
<dbReference type="Pfam" id="PF00069">
    <property type="entry name" value="Pkinase"/>
    <property type="match status" value="1"/>
</dbReference>
<evidence type="ECO:0000256" key="1">
    <source>
        <dbReference type="SAM" id="Coils"/>
    </source>
</evidence>
<feature type="compositionally biased region" description="Low complexity" evidence="2">
    <location>
        <begin position="723"/>
        <end position="733"/>
    </location>
</feature>
<dbReference type="GO" id="GO:0005737">
    <property type="term" value="C:cytoplasm"/>
    <property type="evidence" value="ECO:0007669"/>
    <property type="project" value="TreeGrafter"/>
</dbReference>
<dbReference type="OMA" id="TFYMGPE"/>
<evidence type="ECO:0000259" key="3">
    <source>
        <dbReference type="PROSITE" id="PS50011"/>
    </source>
</evidence>
<dbReference type="InterPro" id="IPR008271">
    <property type="entry name" value="Ser/Thr_kinase_AS"/>
</dbReference>
<feature type="region of interest" description="Disordered" evidence="2">
    <location>
        <begin position="462"/>
        <end position="520"/>
    </location>
</feature>
<keyword evidence="4" id="KW-0808">Transferase</keyword>
<dbReference type="GO" id="GO:0005524">
    <property type="term" value="F:ATP binding"/>
    <property type="evidence" value="ECO:0007669"/>
    <property type="project" value="InterPro"/>
</dbReference>
<dbReference type="PROSITE" id="PS50011">
    <property type="entry name" value="PROTEIN_KINASE_DOM"/>
    <property type="match status" value="1"/>
</dbReference>